<dbReference type="AlphaFoldDB" id="A0A1T5IJS5"/>
<dbReference type="Pfam" id="PF02965">
    <property type="entry name" value="Met_synt_B12"/>
    <property type="match status" value="1"/>
</dbReference>
<dbReference type="Proteomes" id="UP000190285">
    <property type="component" value="Unassembled WGS sequence"/>
</dbReference>
<gene>
    <name evidence="2" type="ORF">SAMN02194393_00465</name>
</gene>
<dbReference type="SUPFAM" id="SSF56507">
    <property type="entry name" value="Methionine synthase activation domain-like"/>
    <property type="match status" value="1"/>
</dbReference>
<name>A0A1T5IJS5_9FIRM</name>
<dbReference type="InterPro" id="IPR004223">
    <property type="entry name" value="VitB12-dep_Met_synth_activ_dom"/>
</dbReference>
<evidence type="ECO:0000259" key="1">
    <source>
        <dbReference type="Pfam" id="PF02965"/>
    </source>
</evidence>
<dbReference type="STRING" id="36842.SAMN02194393_00465"/>
<sequence>MDVVVFDNISLKIDTKKLNKKLKANNGSFFASRVEELAKEAEKIAKPKGLFKLSYIDTKGENFIVVEDEKLVSRVLRVNVDKVGRIFLFLATCGREIEDWSKNYDDMLDTFIVDNIMELACKEAQKIIFNYIDDKYDLKNASKMNPGSLSNWPIKEQRKIFRILKNSNEKIGVELTDSLLMKPAKTVSGIRFSSEVKFENCQLCPKDKCPNRAAPYNKQLYAARYGLGK</sequence>
<feature type="domain" description="AdoMet activation" evidence="1">
    <location>
        <begin position="154"/>
        <end position="195"/>
    </location>
</feature>
<dbReference type="GO" id="GO:0008705">
    <property type="term" value="F:methionine synthase activity"/>
    <property type="evidence" value="ECO:0007669"/>
    <property type="project" value="InterPro"/>
</dbReference>
<reference evidence="2 3" key="1">
    <citation type="submission" date="2017-02" db="EMBL/GenBank/DDBJ databases">
        <authorList>
            <person name="Peterson S.W."/>
        </authorList>
    </citation>
    <scope>NUCLEOTIDE SEQUENCE [LARGE SCALE GENOMIC DNA]</scope>
    <source>
        <strain evidence="2 3">M1</strain>
    </source>
</reference>
<dbReference type="InterPro" id="IPR037010">
    <property type="entry name" value="VitB12-dep_Met_synth_activ_sf"/>
</dbReference>
<proteinExistence type="predicted"/>
<dbReference type="Gene3D" id="3.40.109.40">
    <property type="match status" value="1"/>
</dbReference>
<evidence type="ECO:0000313" key="3">
    <source>
        <dbReference type="Proteomes" id="UP000190285"/>
    </source>
</evidence>
<dbReference type="EMBL" id="FUZT01000001">
    <property type="protein sequence ID" value="SKC39360.1"/>
    <property type="molecule type" value="Genomic_DNA"/>
</dbReference>
<dbReference type="RefSeq" id="WP_170917239.1">
    <property type="nucleotide sequence ID" value="NZ_FUZT01000001.1"/>
</dbReference>
<protein>
    <submittedName>
        <fullName evidence="2">Vitamin B12 dependent methionine synthase, activation domain</fullName>
    </submittedName>
</protein>
<organism evidence="2 3">
    <name type="scientific">Maledivibacter halophilus</name>
    <dbReference type="NCBI Taxonomy" id="36842"/>
    <lineage>
        <taxon>Bacteria</taxon>
        <taxon>Bacillati</taxon>
        <taxon>Bacillota</taxon>
        <taxon>Clostridia</taxon>
        <taxon>Peptostreptococcales</taxon>
        <taxon>Caminicellaceae</taxon>
        <taxon>Maledivibacter</taxon>
    </lineage>
</organism>
<accession>A0A1T5IJS5</accession>
<keyword evidence="3" id="KW-1185">Reference proteome</keyword>
<evidence type="ECO:0000313" key="2">
    <source>
        <dbReference type="EMBL" id="SKC39360.1"/>
    </source>
</evidence>